<dbReference type="Pfam" id="PF00931">
    <property type="entry name" value="NB-ARC"/>
    <property type="match status" value="1"/>
</dbReference>
<accession>A0A6D2IAZ4</accession>
<dbReference type="InterPro" id="IPR003593">
    <property type="entry name" value="AAA+_ATPase"/>
</dbReference>
<dbReference type="Proteomes" id="UP000467841">
    <property type="component" value="Unassembled WGS sequence"/>
</dbReference>
<dbReference type="GO" id="GO:0005524">
    <property type="term" value="F:ATP binding"/>
    <property type="evidence" value="ECO:0007669"/>
    <property type="project" value="UniProtKB-KW"/>
</dbReference>
<dbReference type="SMART" id="SM00382">
    <property type="entry name" value="AAA"/>
    <property type="match status" value="1"/>
</dbReference>
<dbReference type="InterPro" id="IPR036388">
    <property type="entry name" value="WH-like_DNA-bd_sf"/>
</dbReference>
<dbReference type="FunFam" id="3.40.50.300:FF:001091">
    <property type="entry name" value="Probable disease resistance protein At1g61300"/>
    <property type="match status" value="1"/>
</dbReference>
<dbReference type="Gene3D" id="3.40.50.300">
    <property type="entry name" value="P-loop containing nucleotide triphosphate hydrolases"/>
    <property type="match status" value="1"/>
</dbReference>
<evidence type="ECO:0000256" key="5">
    <source>
        <dbReference type="ARBA" id="ARBA00022821"/>
    </source>
</evidence>
<dbReference type="InterPro" id="IPR055414">
    <property type="entry name" value="LRR_R13L4/SHOC2-like"/>
</dbReference>
<dbReference type="InterPro" id="IPR050905">
    <property type="entry name" value="Plant_NBS-LRR"/>
</dbReference>
<keyword evidence="3" id="KW-0677">Repeat</keyword>
<dbReference type="GO" id="GO:0006952">
    <property type="term" value="P:defense response"/>
    <property type="evidence" value="ECO:0007669"/>
    <property type="project" value="UniProtKB-KW"/>
</dbReference>
<evidence type="ECO:0000256" key="4">
    <source>
        <dbReference type="ARBA" id="ARBA00022741"/>
    </source>
</evidence>
<dbReference type="EMBL" id="CACVBM020001658">
    <property type="protein sequence ID" value="CAA7056822.1"/>
    <property type="molecule type" value="Genomic_DNA"/>
</dbReference>
<dbReference type="FunFam" id="1.10.8.430:FF:000003">
    <property type="entry name" value="Probable disease resistance protein At5g66910"/>
    <property type="match status" value="1"/>
</dbReference>
<keyword evidence="7" id="KW-0732">Signal</keyword>
<keyword evidence="2" id="KW-0433">Leucine-rich repeat</keyword>
<dbReference type="OrthoDB" id="664960at2759"/>
<name>A0A6D2IAZ4_9BRAS</name>
<evidence type="ECO:0000256" key="6">
    <source>
        <dbReference type="ARBA" id="ARBA00022840"/>
    </source>
</evidence>
<dbReference type="InterPro" id="IPR032675">
    <property type="entry name" value="LRR_dom_sf"/>
</dbReference>
<dbReference type="Gene3D" id="1.10.10.10">
    <property type="entry name" value="Winged helix-like DNA-binding domain superfamily/Winged helix DNA-binding domain"/>
    <property type="match status" value="1"/>
</dbReference>
<dbReference type="Pfam" id="PF23598">
    <property type="entry name" value="LRR_14"/>
    <property type="match status" value="1"/>
</dbReference>
<protein>
    <recommendedName>
        <fullName evidence="8">AAA+ ATPase domain-containing protein</fullName>
    </recommendedName>
</protein>
<dbReference type="PANTHER" id="PTHR33463:SF204">
    <property type="entry name" value="NB-ARC DOMAIN-CONTAINING PROTEIN"/>
    <property type="match status" value="1"/>
</dbReference>
<evidence type="ECO:0000313" key="11">
    <source>
        <dbReference type="Proteomes" id="UP000467841"/>
    </source>
</evidence>
<keyword evidence="4" id="KW-0547">Nucleotide-binding</keyword>
<dbReference type="FunFam" id="1.10.10.10:FF:000322">
    <property type="entry name" value="Probable disease resistance protein At1g63360"/>
    <property type="match status" value="1"/>
</dbReference>
<dbReference type="PRINTS" id="PR00364">
    <property type="entry name" value="DISEASERSIST"/>
</dbReference>
<gene>
    <name evidence="9" type="ORF">MERR_LOCUS12649</name>
    <name evidence="10" type="ORF">MERR_LOCUS44058</name>
</gene>
<dbReference type="PANTHER" id="PTHR33463">
    <property type="entry name" value="NB-ARC DOMAIN-CONTAINING PROTEIN-RELATED"/>
    <property type="match status" value="1"/>
</dbReference>
<evidence type="ECO:0000259" key="8">
    <source>
        <dbReference type="SMART" id="SM00382"/>
    </source>
</evidence>
<keyword evidence="6" id="KW-0067">ATP-binding</keyword>
<dbReference type="Gene3D" id="3.80.10.10">
    <property type="entry name" value="Ribonuclease Inhibitor"/>
    <property type="match status" value="2"/>
</dbReference>
<evidence type="ECO:0000313" key="10">
    <source>
        <dbReference type="EMBL" id="CAA7056822.1"/>
    </source>
</evidence>
<keyword evidence="11" id="KW-1185">Reference proteome</keyword>
<feature type="chain" id="PRO_5033879509" description="AAA+ ATPase domain-containing protein" evidence="7">
    <location>
        <begin position="23"/>
        <end position="911"/>
    </location>
</feature>
<reference evidence="9 11" key="1">
    <citation type="submission" date="2020-01" db="EMBL/GenBank/DDBJ databases">
        <authorList>
            <person name="Mishra B."/>
        </authorList>
    </citation>
    <scope>NUCLEOTIDE SEQUENCE [LARGE SCALE GENOMIC DNA]</scope>
</reference>
<feature type="domain" description="AAA+ ATPase" evidence="8">
    <location>
        <begin position="173"/>
        <end position="310"/>
    </location>
</feature>
<organism evidence="9 11">
    <name type="scientific">Microthlaspi erraticum</name>
    <dbReference type="NCBI Taxonomy" id="1685480"/>
    <lineage>
        <taxon>Eukaryota</taxon>
        <taxon>Viridiplantae</taxon>
        <taxon>Streptophyta</taxon>
        <taxon>Embryophyta</taxon>
        <taxon>Tracheophyta</taxon>
        <taxon>Spermatophyta</taxon>
        <taxon>Magnoliopsida</taxon>
        <taxon>eudicotyledons</taxon>
        <taxon>Gunneridae</taxon>
        <taxon>Pentapetalae</taxon>
        <taxon>rosids</taxon>
        <taxon>malvids</taxon>
        <taxon>Brassicales</taxon>
        <taxon>Brassicaceae</taxon>
        <taxon>Coluteocarpeae</taxon>
        <taxon>Microthlaspi</taxon>
    </lineage>
</organism>
<evidence type="ECO:0000313" key="9">
    <source>
        <dbReference type="EMBL" id="CAA7025414.1"/>
    </source>
</evidence>
<dbReference type="InterPro" id="IPR027417">
    <property type="entry name" value="P-loop_NTPase"/>
</dbReference>
<comment type="similarity">
    <text evidence="1">Belongs to the disease resistance NB-LRR family.</text>
</comment>
<dbReference type="AlphaFoldDB" id="A0A6D2IAZ4"/>
<dbReference type="SUPFAM" id="SSF52540">
    <property type="entry name" value="P-loop containing nucleoside triphosphate hydrolases"/>
    <property type="match status" value="1"/>
</dbReference>
<dbReference type="InterPro" id="IPR002182">
    <property type="entry name" value="NB-ARC"/>
</dbReference>
<evidence type="ECO:0000256" key="7">
    <source>
        <dbReference type="SAM" id="SignalP"/>
    </source>
</evidence>
<dbReference type="SUPFAM" id="SSF52058">
    <property type="entry name" value="L domain-like"/>
    <property type="match status" value="1"/>
</dbReference>
<evidence type="ECO:0000256" key="2">
    <source>
        <dbReference type="ARBA" id="ARBA00022614"/>
    </source>
</evidence>
<dbReference type="Pfam" id="PF23559">
    <property type="entry name" value="WHD_DRP"/>
    <property type="match status" value="1"/>
</dbReference>
<sequence>MDFVSSLLVGLAQLLCESMNTAERSVHKTDLKQAIGDLETSIADLKAIRNDLKLRVQQDELEGRSRTSRATTWLEAVEAAEIKTDSILARFMRREQRTRMRRRCFGCGADYKLRRKVFATLKSIGELRERSKEIIKTEGGSSQQTCREIPIKSVVGLNAMMERVCEFLSEEEERGIIGVYGPGGIGKTTLMQSINNELITKGHHYDVLIWVTMSRDFGECTIQQAVGAQLGLSWDEKETGEHRAMKIHRALKQKRFLLFLDDVWEEIDLEKTGVPRPDRENKCKVMFTTRSMALCSNMGAECKLRVEFLGKQNAWKLFCDRVGREDVLESPSIRRLAEFIVSKCGGLPLALITLGGAMAHRETEEEWIHASEVLNRFPAEMKGMDYVFALLKFSYDNLESDLLRTCFLYCALFPEDHSIEIEHLVEYWLGEGFLTASHGVNTVYKGYFLIGDLKAACLLETGDERTQVKIHNVVRSFALWMASEQGTYKDLILVEPSMGLSEAPRAEKWQQALVISLSDNKIKTLPEKPLCQNLRTLMLQRNGSLKKIPTGFFTHMPVLRVLDLSFTGITEIPLSIKYLVELYHLAMSGTKISVLPEELRNLRKLKHLDLQRTQFLQTIPREAICWLSKLEVLNLYYSYAGWELQSFGEDDVEEEEEELGFADLLHLENLTTLGVTLLSLETLKTFYEFSALHKRIQHLHVEECNGLFYFNLPSNGRSLRRLSIKSCHDLEYIVTPTDAENDDWLPCIEVLTLHSLHKLSRVWGDSVKKECLRNLRCVNISHCHKLKNVTWVSQLSKLEVIELFNCRELEELVSEDVEDPALFLGLKTLSIRDLPELSSILPSRFSFENLETLVITGCPKVKKLPFQERVQTNLPTVYCDEKWWDALKKDQPTKSFLVYHVLFLIDNSVIV</sequence>
<feature type="signal peptide" evidence="7">
    <location>
        <begin position="1"/>
        <end position="22"/>
    </location>
</feature>
<evidence type="ECO:0000256" key="3">
    <source>
        <dbReference type="ARBA" id="ARBA00022737"/>
    </source>
</evidence>
<evidence type="ECO:0000256" key="1">
    <source>
        <dbReference type="ARBA" id="ARBA00008894"/>
    </source>
</evidence>
<dbReference type="InterPro" id="IPR042197">
    <property type="entry name" value="Apaf_helical"/>
</dbReference>
<dbReference type="EMBL" id="CACVBM020000999">
    <property type="protein sequence ID" value="CAA7025414.1"/>
    <property type="molecule type" value="Genomic_DNA"/>
</dbReference>
<dbReference type="GO" id="GO:0043531">
    <property type="term" value="F:ADP binding"/>
    <property type="evidence" value="ECO:0007669"/>
    <property type="project" value="InterPro"/>
</dbReference>
<keyword evidence="5" id="KW-0611">Plant defense</keyword>
<dbReference type="Gene3D" id="1.10.8.430">
    <property type="entry name" value="Helical domain of apoptotic protease-activating factors"/>
    <property type="match status" value="1"/>
</dbReference>
<proteinExistence type="inferred from homology"/>
<dbReference type="InterPro" id="IPR058922">
    <property type="entry name" value="WHD_DRP"/>
</dbReference>